<organism evidence="1 2">
    <name type="scientific">Amycolatopsis samaneae</name>
    <dbReference type="NCBI Taxonomy" id="664691"/>
    <lineage>
        <taxon>Bacteria</taxon>
        <taxon>Bacillati</taxon>
        <taxon>Actinomycetota</taxon>
        <taxon>Actinomycetes</taxon>
        <taxon>Pseudonocardiales</taxon>
        <taxon>Pseudonocardiaceae</taxon>
        <taxon>Amycolatopsis</taxon>
    </lineage>
</organism>
<gene>
    <name evidence="1" type="ORF">ACFSYJ_15340</name>
</gene>
<dbReference type="RefSeq" id="WP_345402587.1">
    <property type="nucleotide sequence ID" value="NZ_BAABHG010000014.1"/>
</dbReference>
<sequence>MAVEIQPQDRDVTAARLLKSSAKNSYDPYVDIDWDAPLADGKAFMPLKRVSLYGTPLWEGLTPEQRVELSKHEIASIMSVGLWFEIVLMQLLARYVYDLDARTEHAQYTLTEIGDETRHSVMFARTAERLGVPRYGVPSIVRRLGKVFAATAAGPSMFAAVLVAEETTDRLQRSMMDDDGIQPLIRAVNRIHVVEEARHVRFAKEEVLRTVPRLSPAGLRWHRARTALVSYGVVDSLVDPRVYRSVGIDPREGRAAALANPHFHETRRWMAEKIVPFLRDADLVGGRSERIWRAAHLL</sequence>
<comment type="caution">
    <text evidence="1">The sequence shown here is derived from an EMBL/GenBank/DDBJ whole genome shotgun (WGS) entry which is preliminary data.</text>
</comment>
<keyword evidence="2" id="KW-1185">Reference proteome</keyword>
<dbReference type="InterPro" id="IPR012348">
    <property type="entry name" value="RNR-like"/>
</dbReference>
<protein>
    <submittedName>
        <fullName evidence="1">Diiron oxygenase</fullName>
    </submittedName>
</protein>
<dbReference type="InterPro" id="IPR025859">
    <property type="entry name" value="AurF/CmlI"/>
</dbReference>
<dbReference type="EMBL" id="JBHUKU010000007">
    <property type="protein sequence ID" value="MFD2459985.1"/>
    <property type="molecule type" value="Genomic_DNA"/>
</dbReference>
<name>A0ABW5GFT6_9PSEU</name>
<dbReference type="Pfam" id="PF11583">
    <property type="entry name" value="AurF"/>
    <property type="match status" value="1"/>
</dbReference>
<dbReference type="Proteomes" id="UP001597419">
    <property type="component" value="Unassembled WGS sequence"/>
</dbReference>
<dbReference type="SUPFAM" id="SSF47240">
    <property type="entry name" value="Ferritin-like"/>
    <property type="match status" value="1"/>
</dbReference>
<evidence type="ECO:0000313" key="1">
    <source>
        <dbReference type="EMBL" id="MFD2459985.1"/>
    </source>
</evidence>
<reference evidence="2" key="1">
    <citation type="journal article" date="2019" name="Int. J. Syst. Evol. Microbiol.">
        <title>The Global Catalogue of Microorganisms (GCM) 10K type strain sequencing project: providing services to taxonomists for standard genome sequencing and annotation.</title>
        <authorList>
            <consortium name="The Broad Institute Genomics Platform"/>
            <consortium name="The Broad Institute Genome Sequencing Center for Infectious Disease"/>
            <person name="Wu L."/>
            <person name="Ma J."/>
        </authorList>
    </citation>
    <scope>NUCLEOTIDE SEQUENCE [LARGE SCALE GENOMIC DNA]</scope>
    <source>
        <strain evidence="2">CGMCC 4.7643</strain>
    </source>
</reference>
<proteinExistence type="predicted"/>
<evidence type="ECO:0000313" key="2">
    <source>
        <dbReference type="Proteomes" id="UP001597419"/>
    </source>
</evidence>
<accession>A0ABW5GFT6</accession>
<dbReference type="Gene3D" id="1.10.620.20">
    <property type="entry name" value="Ribonucleotide Reductase, subunit A"/>
    <property type="match status" value="1"/>
</dbReference>
<dbReference type="InterPro" id="IPR009078">
    <property type="entry name" value="Ferritin-like_SF"/>
</dbReference>